<feature type="transmembrane region" description="Helical" evidence="13">
    <location>
        <begin position="230"/>
        <end position="252"/>
    </location>
</feature>
<evidence type="ECO:0000313" key="14">
    <source>
        <dbReference type="EMBL" id="RFS81333.1"/>
    </source>
</evidence>
<feature type="transmembrane region" description="Helical" evidence="13">
    <location>
        <begin position="305"/>
        <end position="325"/>
    </location>
</feature>
<keyword evidence="8 13" id="KW-0812">Transmembrane</keyword>
<dbReference type="PANTHER" id="PTHR43298">
    <property type="entry name" value="MULTIDRUG RESISTANCE PROTEIN NORM-RELATED"/>
    <property type="match status" value="1"/>
</dbReference>
<feature type="transmembrane region" description="Helical" evidence="13">
    <location>
        <begin position="123"/>
        <end position="140"/>
    </location>
</feature>
<feature type="transmembrane region" description="Helical" evidence="13">
    <location>
        <begin position="32"/>
        <end position="54"/>
    </location>
</feature>
<dbReference type="NCBIfam" id="TIGR00797">
    <property type="entry name" value="matE"/>
    <property type="match status" value="1"/>
</dbReference>
<reference evidence="14 15" key="1">
    <citation type="submission" date="2018-08" db="EMBL/GenBank/DDBJ databases">
        <title>Actinomadura spongicola sp. nov., isolated from marine sponge Leucetta chagosensis.</title>
        <authorList>
            <person name="Li L."/>
            <person name="Lin H.W."/>
        </authorList>
    </citation>
    <scope>NUCLEOTIDE SEQUENCE [LARGE SCALE GENOMIC DNA]</scope>
    <source>
        <strain evidence="14 15">LHW52907</strain>
    </source>
</reference>
<keyword evidence="11 13" id="KW-0472">Membrane</keyword>
<feature type="transmembrane region" description="Helical" evidence="13">
    <location>
        <begin position="152"/>
        <end position="173"/>
    </location>
</feature>
<evidence type="ECO:0000256" key="10">
    <source>
        <dbReference type="ARBA" id="ARBA00023065"/>
    </source>
</evidence>
<evidence type="ECO:0000256" key="8">
    <source>
        <dbReference type="ARBA" id="ARBA00022692"/>
    </source>
</evidence>
<keyword evidence="15" id="KW-1185">Reference proteome</keyword>
<dbReference type="GO" id="GO:0005886">
    <property type="term" value="C:plasma membrane"/>
    <property type="evidence" value="ECO:0007669"/>
    <property type="project" value="UniProtKB-SubCell"/>
</dbReference>
<evidence type="ECO:0000256" key="9">
    <source>
        <dbReference type="ARBA" id="ARBA00022989"/>
    </source>
</evidence>
<dbReference type="GO" id="GO:0006811">
    <property type="term" value="P:monoatomic ion transport"/>
    <property type="evidence" value="ECO:0007669"/>
    <property type="project" value="UniProtKB-KW"/>
</dbReference>
<gene>
    <name evidence="14" type="ORF">D0T12_32365</name>
</gene>
<evidence type="ECO:0000256" key="3">
    <source>
        <dbReference type="ARBA" id="ARBA00010199"/>
    </source>
</evidence>
<dbReference type="AlphaFoldDB" id="A0A372G8C9"/>
<comment type="subcellular location">
    <subcellularLocation>
        <location evidence="2">Cell membrane</location>
        <topology evidence="2">Multi-pass membrane protein</topology>
    </subcellularLocation>
</comment>
<feature type="transmembrane region" description="Helical" evidence="13">
    <location>
        <begin position="89"/>
        <end position="111"/>
    </location>
</feature>
<evidence type="ECO:0000313" key="15">
    <source>
        <dbReference type="Proteomes" id="UP000262882"/>
    </source>
</evidence>
<sequence length="426" mass="44076">MRPVWRLALPLMIAGLTQITLNVVDTVMLARVSTSALSAFALAAPIYLVALVTVRGWATAVQVKVAQHHGAGRPGEVARVVRTGVLTSAVAGVAVGALLFLIAAPVLTVLGGADDLTGPGADYLRVLAIAVPFAAVSFTLQGAFAGVGVTRVSMYTALLVNAVNLPLGLLLIFGADLGVTGAAAATLAATAGGTAYLLVTARARFSRVPPAPTGSAEITKGLWRIGWPEMCAMGIGYLNEALLAAFAARMSTSDLAAYRIVDNLTLVLFTVLASAATAITILAGQSLGADDRDRADAWRRAGLRLLTVLLLVPSAVVLLAGRPLISLIASDPAVSDRAWTATPLALFSLAPLLAALAYGAMLRAAGDTRSVMVASVTGDYAVLIPLAWLLGVHLDLGLPGIYLAWAAFGTLYSLLLYRSHRRHRSS</sequence>
<accession>A0A372G8C9</accession>
<feature type="transmembrane region" description="Helical" evidence="13">
    <location>
        <begin position="337"/>
        <end position="359"/>
    </location>
</feature>
<dbReference type="InterPro" id="IPR048279">
    <property type="entry name" value="MdtK-like"/>
</dbReference>
<comment type="similarity">
    <text evidence="3">Belongs to the multi antimicrobial extrusion (MATE) (TC 2.A.66.1) family.</text>
</comment>
<proteinExistence type="inferred from homology"/>
<keyword evidence="9 13" id="KW-1133">Transmembrane helix</keyword>
<evidence type="ECO:0000256" key="12">
    <source>
        <dbReference type="ARBA" id="ARBA00031636"/>
    </source>
</evidence>
<evidence type="ECO:0000256" key="11">
    <source>
        <dbReference type="ARBA" id="ARBA00023136"/>
    </source>
</evidence>
<keyword evidence="5" id="KW-0813">Transport</keyword>
<feature type="transmembrane region" description="Helical" evidence="13">
    <location>
        <begin position="396"/>
        <end position="417"/>
    </location>
</feature>
<keyword evidence="7" id="KW-1003">Cell membrane</keyword>
<evidence type="ECO:0000256" key="1">
    <source>
        <dbReference type="ARBA" id="ARBA00003408"/>
    </source>
</evidence>
<evidence type="ECO:0000256" key="2">
    <source>
        <dbReference type="ARBA" id="ARBA00004651"/>
    </source>
</evidence>
<feature type="transmembrane region" description="Helical" evidence="13">
    <location>
        <begin position="371"/>
        <end position="390"/>
    </location>
</feature>
<dbReference type="GO" id="GO:0042910">
    <property type="term" value="F:xenobiotic transmembrane transporter activity"/>
    <property type="evidence" value="ECO:0007669"/>
    <property type="project" value="InterPro"/>
</dbReference>
<dbReference type="InterPro" id="IPR050222">
    <property type="entry name" value="MATE_MdtK"/>
</dbReference>
<name>A0A372G8C9_9ACTN</name>
<dbReference type="Proteomes" id="UP000262882">
    <property type="component" value="Unassembled WGS sequence"/>
</dbReference>
<dbReference type="GO" id="GO:0015297">
    <property type="term" value="F:antiporter activity"/>
    <property type="evidence" value="ECO:0007669"/>
    <property type="project" value="UniProtKB-KW"/>
</dbReference>
<dbReference type="EMBL" id="QVNQ01000014">
    <property type="protein sequence ID" value="RFS81333.1"/>
    <property type="molecule type" value="Genomic_DNA"/>
</dbReference>
<evidence type="ECO:0000256" key="13">
    <source>
        <dbReference type="SAM" id="Phobius"/>
    </source>
</evidence>
<keyword evidence="10" id="KW-0406">Ion transport</keyword>
<protein>
    <recommendedName>
        <fullName evidence="4">Probable multidrug resistance protein NorM</fullName>
    </recommendedName>
    <alternativeName>
        <fullName evidence="12">Multidrug-efflux transporter</fullName>
    </alternativeName>
</protein>
<feature type="transmembrane region" description="Helical" evidence="13">
    <location>
        <begin position="179"/>
        <end position="199"/>
    </location>
</feature>
<organism evidence="14 15">
    <name type="scientific">Actinomadura spongiicola</name>
    <dbReference type="NCBI Taxonomy" id="2303421"/>
    <lineage>
        <taxon>Bacteria</taxon>
        <taxon>Bacillati</taxon>
        <taxon>Actinomycetota</taxon>
        <taxon>Actinomycetes</taxon>
        <taxon>Streptosporangiales</taxon>
        <taxon>Thermomonosporaceae</taxon>
        <taxon>Actinomadura</taxon>
    </lineage>
</organism>
<comment type="function">
    <text evidence="1">Multidrug efflux pump.</text>
</comment>
<evidence type="ECO:0000256" key="4">
    <source>
        <dbReference type="ARBA" id="ARBA00020268"/>
    </source>
</evidence>
<evidence type="ECO:0000256" key="7">
    <source>
        <dbReference type="ARBA" id="ARBA00022475"/>
    </source>
</evidence>
<dbReference type="Pfam" id="PF01554">
    <property type="entry name" value="MatE"/>
    <property type="match status" value="2"/>
</dbReference>
<comment type="caution">
    <text evidence="14">The sequence shown here is derived from an EMBL/GenBank/DDBJ whole genome shotgun (WGS) entry which is preliminary data.</text>
</comment>
<dbReference type="PIRSF" id="PIRSF006603">
    <property type="entry name" value="DinF"/>
    <property type="match status" value="1"/>
</dbReference>
<evidence type="ECO:0000256" key="6">
    <source>
        <dbReference type="ARBA" id="ARBA00022449"/>
    </source>
</evidence>
<dbReference type="PANTHER" id="PTHR43298:SF2">
    <property type="entry name" value="FMN_FAD EXPORTER YEEO-RELATED"/>
    <property type="match status" value="1"/>
</dbReference>
<dbReference type="InterPro" id="IPR002528">
    <property type="entry name" value="MATE_fam"/>
</dbReference>
<keyword evidence="6" id="KW-0050">Antiport</keyword>
<evidence type="ECO:0000256" key="5">
    <source>
        <dbReference type="ARBA" id="ARBA00022448"/>
    </source>
</evidence>
<feature type="transmembrane region" description="Helical" evidence="13">
    <location>
        <begin position="264"/>
        <end position="284"/>
    </location>
</feature>